<reference evidence="3" key="1">
    <citation type="journal article" date="2023" name="bioRxiv">
        <title>Complete genome of the Medicago anthracnose fungus, Colletotrichum destructivum, reveals a mini-chromosome-like region within a core chromosome.</title>
        <authorList>
            <person name="Lapalu N."/>
            <person name="Simon A."/>
            <person name="Lu A."/>
            <person name="Plaumann P.-L."/>
            <person name="Amselem J."/>
            <person name="Pigne S."/>
            <person name="Auger A."/>
            <person name="Koch C."/>
            <person name="Dallery J.-F."/>
            <person name="O'Connell R.J."/>
        </authorList>
    </citation>
    <scope>NUCLEOTIDE SEQUENCE [LARGE SCALE GENOMIC DNA]</scope>
    <source>
        <strain evidence="3">CBS 520.97</strain>
    </source>
</reference>
<dbReference type="AlphaFoldDB" id="A0AAX4ITN6"/>
<evidence type="ECO:0000256" key="1">
    <source>
        <dbReference type="SAM" id="MobiDB-lite"/>
    </source>
</evidence>
<gene>
    <name evidence="2" type="ORF">CDEST_11649</name>
</gene>
<proteinExistence type="predicted"/>
<organism evidence="2 3">
    <name type="scientific">Colletotrichum destructivum</name>
    <dbReference type="NCBI Taxonomy" id="34406"/>
    <lineage>
        <taxon>Eukaryota</taxon>
        <taxon>Fungi</taxon>
        <taxon>Dikarya</taxon>
        <taxon>Ascomycota</taxon>
        <taxon>Pezizomycotina</taxon>
        <taxon>Sordariomycetes</taxon>
        <taxon>Hypocreomycetidae</taxon>
        <taxon>Glomerellales</taxon>
        <taxon>Glomerellaceae</taxon>
        <taxon>Colletotrichum</taxon>
        <taxon>Colletotrichum destructivum species complex</taxon>
    </lineage>
</organism>
<sequence length="269" mass="30093">MGFTTMFGAKSGITPSQPRSAPPSHHAHAFTREPAPKATPPGPMEPEEVKVAVATYSVQRRVLETLHDALQASLREGHALDLKRFRRSLKDQAFDARCAQQRRPGLGRKGDARSCHCLDGRASCEERALSACNYVHQKLTTAMFMVQLARERGKAAKEGQDQLEGLRREFGDWIVLARNGGVRVADCARQMKTVLVDWGLADAAGEESGRRWEDDLRDMVRLSVSQERDERARKARLAAPDEMAERTRRISACMRPRRLSVISESSDEE</sequence>
<keyword evidence="3" id="KW-1185">Reference proteome</keyword>
<accession>A0AAX4ITN6</accession>
<evidence type="ECO:0000313" key="2">
    <source>
        <dbReference type="EMBL" id="WQF86635.1"/>
    </source>
</evidence>
<evidence type="ECO:0000313" key="3">
    <source>
        <dbReference type="Proteomes" id="UP001322277"/>
    </source>
</evidence>
<feature type="region of interest" description="Disordered" evidence="1">
    <location>
        <begin position="1"/>
        <end position="45"/>
    </location>
</feature>
<dbReference type="GeneID" id="87948149"/>
<dbReference type="EMBL" id="CP137311">
    <property type="protein sequence ID" value="WQF86635.1"/>
    <property type="molecule type" value="Genomic_DNA"/>
</dbReference>
<name>A0AAX4ITN6_9PEZI</name>
<dbReference type="Proteomes" id="UP001322277">
    <property type="component" value="Chromosome 7"/>
</dbReference>
<protein>
    <submittedName>
        <fullName evidence="2">Uncharacterized protein</fullName>
    </submittedName>
</protein>
<dbReference type="KEGG" id="cdet:87948149"/>
<dbReference type="RefSeq" id="XP_062783856.1">
    <property type="nucleotide sequence ID" value="XM_062927805.1"/>
</dbReference>